<protein>
    <submittedName>
        <fullName evidence="1">Uncharacterized protein</fullName>
    </submittedName>
</protein>
<sequence length="151" mass="17690">MKMKFSNFTRYTIYKICLCTLFFIEAESKIQAPIKTSLPEVCSQLRILDEELVDLIKEISETDKEYLLNTLTLCNEVTAKFVHYLAYEKEDAIAIGQDLIEAKIPSSLKLEVNCELLKKHDWLDADCNKFKDLKKKLLDKWDMVRLFTEII</sequence>
<gene>
    <name evidence="1" type="ORF">g.3296</name>
</gene>
<organism evidence="1">
    <name type="scientific">Clastoptera arizonana</name>
    <name type="common">Arizona spittle bug</name>
    <dbReference type="NCBI Taxonomy" id="38151"/>
    <lineage>
        <taxon>Eukaryota</taxon>
        <taxon>Metazoa</taxon>
        <taxon>Ecdysozoa</taxon>
        <taxon>Arthropoda</taxon>
        <taxon>Hexapoda</taxon>
        <taxon>Insecta</taxon>
        <taxon>Pterygota</taxon>
        <taxon>Neoptera</taxon>
        <taxon>Paraneoptera</taxon>
        <taxon>Hemiptera</taxon>
        <taxon>Auchenorrhyncha</taxon>
        <taxon>Cercopoidea</taxon>
        <taxon>Clastopteridae</taxon>
        <taxon>Clastoptera</taxon>
    </lineage>
</organism>
<reference evidence="1" key="1">
    <citation type="submission" date="2015-12" db="EMBL/GenBank/DDBJ databases">
        <title>De novo transcriptome assembly of four potential Pierce s Disease insect vectors from Arizona vineyards.</title>
        <authorList>
            <person name="Tassone E.E."/>
        </authorList>
    </citation>
    <scope>NUCLEOTIDE SEQUENCE</scope>
</reference>
<dbReference type="AlphaFoldDB" id="A0A1B6DNS7"/>
<proteinExistence type="predicted"/>
<name>A0A1B6DNS7_9HEMI</name>
<accession>A0A1B6DNS7</accession>
<dbReference type="EMBL" id="GEDC01009988">
    <property type="protein sequence ID" value="JAS27310.1"/>
    <property type="molecule type" value="Transcribed_RNA"/>
</dbReference>
<evidence type="ECO:0000313" key="1">
    <source>
        <dbReference type="EMBL" id="JAS27310.1"/>
    </source>
</evidence>